<gene>
    <name evidence="2" type="ORF">I0Q91_11840</name>
</gene>
<comment type="caution">
    <text evidence="2">The sequence shown here is derived from an EMBL/GenBank/DDBJ whole genome shotgun (WGS) entry which is preliminary data.</text>
</comment>
<dbReference type="InterPro" id="IPR037027">
    <property type="entry name" value="YqgF/RNaseH-like_dom_sf"/>
</dbReference>
<dbReference type="EMBL" id="JADPIE010000007">
    <property type="protein sequence ID" value="MBF8437778.1"/>
    <property type="molecule type" value="Genomic_DNA"/>
</dbReference>
<sequence>MSRILAIDPGQDKAGLALTDGDGEPIWLGILAIENFAEEFEELFDGELSGQLNELEVVVIGDGTGSEVLEEIIKSVLKSETRFIKINEWGSTDEAIELYRQYEKTGSIKNIFFKIFNWRPESPIDQYAALVLARRYLKKYQK</sequence>
<keyword evidence="3" id="KW-1185">Reference proteome</keyword>
<evidence type="ECO:0000313" key="3">
    <source>
        <dbReference type="Proteomes" id="UP000621436"/>
    </source>
</evidence>
<evidence type="ECO:0000313" key="2">
    <source>
        <dbReference type="EMBL" id="MBF8437778.1"/>
    </source>
</evidence>
<dbReference type="InterPro" id="IPR006641">
    <property type="entry name" value="YqgF/RNaseH-like_dom"/>
</dbReference>
<dbReference type="SMART" id="SM00732">
    <property type="entry name" value="YqgFc"/>
    <property type="match status" value="1"/>
</dbReference>
<feature type="domain" description="YqgF/RNase H-like" evidence="1">
    <location>
        <begin position="2"/>
        <end position="95"/>
    </location>
</feature>
<proteinExistence type="predicted"/>
<evidence type="ECO:0000259" key="1">
    <source>
        <dbReference type="SMART" id="SM00732"/>
    </source>
</evidence>
<organism evidence="2 3">
    <name type="scientific">Halonatronomonas betaini</name>
    <dbReference type="NCBI Taxonomy" id="2778430"/>
    <lineage>
        <taxon>Bacteria</taxon>
        <taxon>Bacillati</taxon>
        <taxon>Bacillota</taxon>
        <taxon>Clostridia</taxon>
        <taxon>Halanaerobiales</taxon>
        <taxon>Halarsenatibacteraceae</taxon>
        <taxon>Halonatronomonas</taxon>
    </lineage>
</organism>
<dbReference type="SUPFAM" id="SSF53098">
    <property type="entry name" value="Ribonuclease H-like"/>
    <property type="match status" value="1"/>
</dbReference>
<name>A0A931ARQ7_9FIRM</name>
<dbReference type="Gene3D" id="3.30.420.140">
    <property type="entry name" value="YqgF/RNase H-like domain"/>
    <property type="match status" value="1"/>
</dbReference>
<accession>A0A931ARQ7</accession>
<dbReference type="GO" id="GO:0006139">
    <property type="term" value="P:nucleobase-containing compound metabolic process"/>
    <property type="evidence" value="ECO:0007669"/>
    <property type="project" value="InterPro"/>
</dbReference>
<dbReference type="AlphaFoldDB" id="A0A931ARQ7"/>
<dbReference type="RefSeq" id="WP_270454792.1">
    <property type="nucleotide sequence ID" value="NZ_JADPIE010000007.1"/>
</dbReference>
<protein>
    <recommendedName>
        <fullName evidence="1">YqgF/RNase H-like domain-containing protein</fullName>
    </recommendedName>
</protein>
<dbReference type="InterPro" id="IPR012337">
    <property type="entry name" value="RNaseH-like_sf"/>
</dbReference>
<reference evidence="2" key="1">
    <citation type="submission" date="2020-11" db="EMBL/GenBank/DDBJ databases">
        <title>Halonatronomonas betainensis gen. nov., sp. nov. a novel haloalkaliphilic representative of the family Halanaerobiacae capable of betaine degradation.</title>
        <authorList>
            <person name="Boltyanskaya Y."/>
            <person name="Kevbrin V."/>
            <person name="Detkova E."/>
            <person name="Grouzdev D.S."/>
            <person name="Koziaeva V."/>
            <person name="Zhilina T."/>
        </authorList>
    </citation>
    <scope>NUCLEOTIDE SEQUENCE</scope>
    <source>
        <strain evidence="2">Z-7014</strain>
    </source>
</reference>
<dbReference type="Proteomes" id="UP000621436">
    <property type="component" value="Unassembled WGS sequence"/>
</dbReference>